<gene>
    <name evidence="1" type="ORF">D3878_15885</name>
</gene>
<evidence type="ECO:0008006" key="3">
    <source>
        <dbReference type="Google" id="ProtNLM"/>
    </source>
</evidence>
<evidence type="ECO:0000313" key="2">
    <source>
        <dbReference type="Proteomes" id="UP000266327"/>
    </source>
</evidence>
<evidence type="ECO:0000313" key="1">
    <source>
        <dbReference type="EMBL" id="RJG02877.1"/>
    </source>
</evidence>
<proteinExistence type="predicted"/>
<organism evidence="1 2">
    <name type="scientific">Noviherbaspirillum sedimenti</name>
    <dbReference type="NCBI Taxonomy" id="2320865"/>
    <lineage>
        <taxon>Bacteria</taxon>
        <taxon>Pseudomonadati</taxon>
        <taxon>Pseudomonadota</taxon>
        <taxon>Betaproteobacteria</taxon>
        <taxon>Burkholderiales</taxon>
        <taxon>Oxalobacteraceae</taxon>
        <taxon>Noviherbaspirillum</taxon>
    </lineage>
</organism>
<dbReference type="AlphaFoldDB" id="A0A3A3G326"/>
<keyword evidence="2" id="KW-1185">Reference proteome</keyword>
<name>A0A3A3G326_9BURK</name>
<dbReference type="RefSeq" id="WP_119786377.1">
    <property type="nucleotide sequence ID" value="NZ_QYUQ01000002.1"/>
</dbReference>
<dbReference type="OrthoDB" id="5918411at2"/>
<sequence>MSLDFSRKPELAPLAAVVRDLMLRHAHGIAPGRQTEDVDFAVMVRDWEAFAALRAALLASGDFAERPGAATHRLRHQATGLPLDIVPFGGIERADRTILWPPDQSTVFDCFGVSEAFAASQSVRMPDGVSLRVASIPALALLKVTAWQDRKHSTPGRDAGDLLLYLRHYMDCGNLDRAARDHGDLFAADDYDHEAAGARLLGRDIALLLDRQAIQHVLDILLPQADPHGQLLLAQQSGLDLEHARRLIEAVCNGLAEI</sequence>
<dbReference type="Proteomes" id="UP000266327">
    <property type="component" value="Unassembled WGS sequence"/>
</dbReference>
<comment type="caution">
    <text evidence="1">The sequence shown here is derived from an EMBL/GenBank/DDBJ whole genome shotgun (WGS) entry which is preliminary data.</text>
</comment>
<reference evidence="2" key="1">
    <citation type="submission" date="2018-09" db="EMBL/GenBank/DDBJ databases">
        <authorList>
            <person name="Zhu H."/>
        </authorList>
    </citation>
    <scope>NUCLEOTIDE SEQUENCE [LARGE SCALE GENOMIC DNA]</scope>
    <source>
        <strain evidence="2">K1S02-23</strain>
    </source>
</reference>
<accession>A0A3A3G326</accession>
<dbReference type="InterPro" id="IPR014942">
    <property type="entry name" value="AbiEii"/>
</dbReference>
<dbReference type="EMBL" id="QYUQ01000002">
    <property type="protein sequence ID" value="RJG02877.1"/>
    <property type="molecule type" value="Genomic_DNA"/>
</dbReference>
<dbReference type="Pfam" id="PF08843">
    <property type="entry name" value="AbiEii"/>
    <property type="match status" value="1"/>
</dbReference>
<protein>
    <recommendedName>
        <fullName evidence="3">Nucleotidyltransferase</fullName>
    </recommendedName>
</protein>